<feature type="compositionally biased region" description="Basic and acidic residues" evidence="1">
    <location>
        <begin position="127"/>
        <end position="139"/>
    </location>
</feature>
<dbReference type="Proteomes" id="UP000298652">
    <property type="component" value="Chromosome 9"/>
</dbReference>
<accession>A0A4U6T434</accession>
<evidence type="ECO:0000313" key="3">
    <source>
        <dbReference type="Proteomes" id="UP000298652"/>
    </source>
</evidence>
<dbReference type="AlphaFoldDB" id="A0A4U6T434"/>
<evidence type="ECO:0000313" key="2">
    <source>
        <dbReference type="EMBL" id="TKV96410.1"/>
    </source>
</evidence>
<feature type="region of interest" description="Disordered" evidence="1">
    <location>
        <begin position="1"/>
        <end position="32"/>
    </location>
</feature>
<dbReference type="EMBL" id="CM016560">
    <property type="protein sequence ID" value="TKV96410.1"/>
    <property type="molecule type" value="Genomic_DNA"/>
</dbReference>
<name>A0A4U6T434_SETVI</name>
<feature type="compositionally biased region" description="Basic residues" evidence="1">
    <location>
        <begin position="1"/>
        <end position="17"/>
    </location>
</feature>
<dbReference type="Gramene" id="TKV96410">
    <property type="protein sequence ID" value="TKV96410"/>
    <property type="gene ID" value="SEVIR_9G426400v2"/>
</dbReference>
<organism evidence="2 3">
    <name type="scientific">Setaria viridis</name>
    <name type="common">Green bristlegrass</name>
    <name type="synonym">Setaria italica subsp. viridis</name>
    <dbReference type="NCBI Taxonomy" id="4556"/>
    <lineage>
        <taxon>Eukaryota</taxon>
        <taxon>Viridiplantae</taxon>
        <taxon>Streptophyta</taxon>
        <taxon>Embryophyta</taxon>
        <taxon>Tracheophyta</taxon>
        <taxon>Spermatophyta</taxon>
        <taxon>Magnoliopsida</taxon>
        <taxon>Liliopsida</taxon>
        <taxon>Poales</taxon>
        <taxon>Poaceae</taxon>
        <taxon>PACMAD clade</taxon>
        <taxon>Panicoideae</taxon>
        <taxon>Panicodae</taxon>
        <taxon>Paniceae</taxon>
        <taxon>Cenchrinae</taxon>
        <taxon>Setaria</taxon>
    </lineage>
</organism>
<feature type="compositionally biased region" description="Low complexity" evidence="1">
    <location>
        <begin position="86"/>
        <end position="102"/>
    </location>
</feature>
<proteinExistence type="predicted"/>
<reference evidence="2" key="1">
    <citation type="submission" date="2019-03" db="EMBL/GenBank/DDBJ databases">
        <title>WGS assembly of Setaria viridis.</title>
        <authorList>
            <person name="Huang P."/>
            <person name="Jenkins J."/>
            <person name="Grimwood J."/>
            <person name="Barry K."/>
            <person name="Healey A."/>
            <person name="Mamidi S."/>
            <person name="Sreedasyam A."/>
            <person name="Shu S."/>
            <person name="Feldman M."/>
            <person name="Wu J."/>
            <person name="Yu Y."/>
            <person name="Chen C."/>
            <person name="Johnson J."/>
            <person name="Rokhsar D."/>
            <person name="Baxter I."/>
            <person name="Schmutz J."/>
            <person name="Brutnell T."/>
            <person name="Kellogg E."/>
        </authorList>
    </citation>
    <scope>NUCLEOTIDE SEQUENCE [LARGE SCALE GENOMIC DNA]</scope>
</reference>
<feature type="compositionally biased region" description="Acidic residues" evidence="1">
    <location>
        <begin position="140"/>
        <end position="158"/>
    </location>
</feature>
<sequence>MRQRTRAMQRASPRARPHLGPAHTRTLPRRAPPLHRALLALPARARHRMPASTPLAAPHADEHSTALSRACLVVPLPRRPHACASRRTTPPCAPPATARRPPLLWPIKDRGVTEEEESEEELGGQYHKPEPEDPYREQELPEGSEDEKDLDFVAEDIE</sequence>
<gene>
    <name evidence="2" type="ORF">SEVIR_9G426400v2</name>
</gene>
<feature type="region of interest" description="Disordered" evidence="1">
    <location>
        <begin position="82"/>
        <end position="158"/>
    </location>
</feature>
<protein>
    <submittedName>
        <fullName evidence="2">Uncharacterized protein</fullName>
    </submittedName>
</protein>
<evidence type="ECO:0000256" key="1">
    <source>
        <dbReference type="SAM" id="MobiDB-lite"/>
    </source>
</evidence>
<keyword evidence="3" id="KW-1185">Reference proteome</keyword>